<keyword evidence="3" id="KW-0804">Transcription</keyword>
<evidence type="ECO:0000256" key="4">
    <source>
        <dbReference type="SAM" id="MobiDB-lite"/>
    </source>
</evidence>
<dbReference type="GO" id="GO:0051864">
    <property type="term" value="F:histone H3K36 demethylase activity"/>
    <property type="evidence" value="ECO:0007669"/>
    <property type="project" value="TreeGrafter"/>
</dbReference>
<keyword evidence="2 3" id="KW-0408">Iron</keyword>
<keyword evidence="7" id="KW-1185">Reference proteome</keyword>
<feature type="region of interest" description="Disordered" evidence="4">
    <location>
        <begin position="1"/>
        <end position="33"/>
    </location>
</feature>
<gene>
    <name evidence="6" type="ORF">OT_ostta06g03570</name>
</gene>
<feature type="domain" description="JmjC" evidence="5">
    <location>
        <begin position="153"/>
        <end position="299"/>
    </location>
</feature>
<dbReference type="InterPro" id="IPR039994">
    <property type="entry name" value="NO66-like"/>
</dbReference>
<dbReference type="KEGG" id="ota:OT_ostta06g03570"/>
<dbReference type="SMART" id="SM00558">
    <property type="entry name" value="JmjC"/>
    <property type="match status" value="1"/>
</dbReference>
<proteinExistence type="inferred from homology"/>
<name>A0A090N3P2_OSTTA</name>
<dbReference type="EMBL" id="CAID01000006">
    <property type="protein sequence ID" value="CEF98463.1"/>
    <property type="molecule type" value="Genomic_DNA"/>
</dbReference>
<dbReference type="SUPFAM" id="SSF51197">
    <property type="entry name" value="Clavaminate synthase-like"/>
    <property type="match status" value="1"/>
</dbReference>
<dbReference type="GeneID" id="9833394"/>
<evidence type="ECO:0000256" key="1">
    <source>
        <dbReference type="ARBA" id="ARBA00022723"/>
    </source>
</evidence>
<keyword evidence="1 3" id="KW-0479">Metal-binding</keyword>
<sequence length="499" mass="55516">MRAKRRKETRDDSGESDAPSCVVHDARNDSNEETVGGDWVELIEHGDGAGLLEWLVAPADVECVRSASTVTCVRRGGAERTTERRKWFSMADVEATLASRDARYGIDADVTSYVDGVRRTHNSNDDTHDVCDEASNEIVDAKAVMRAYRERGRSIRLLHPQTRHDATWKMLATLESHFECACGCNVYVTPANAQGFAPHYDDIDAYVLQIEGEKRWRVYAPFQSDELPRTSSKNYTQEEIAGLEVLFDGVLEAGDFLYIPRGFVHQAECSSRAHSVHATISTNQANTHADAFEIATQTIARSLIDESKWLRRNIYRPHQGPRRCLDMQQMGQAVLALGSRDLDPYLFHAYESLRARFQAQRLPVPETHLERSRTSCTGDRAAESFRGGELTKVALQRRGCLVLVDGAAYHPFSNSRDGSHERIFSVSGDERGRVPVDDDVIDILDECLYVLQELDGEATDAAALASTHVAKLENGHAGIVDRLIHAFAELIRVGALAAC</sequence>
<dbReference type="PROSITE" id="PS51184">
    <property type="entry name" value="JMJC"/>
    <property type="match status" value="1"/>
</dbReference>
<dbReference type="Proteomes" id="UP000009170">
    <property type="component" value="Unassembled WGS sequence"/>
</dbReference>
<reference evidence="6 7" key="2">
    <citation type="journal article" date="2014" name="BMC Genomics">
        <title>An improved genome of the model marine alga Ostreococcus tauri unfolds by assessing Illumina de novo assemblies.</title>
        <authorList>
            <person name="Blanc-Mathieu R."/>
            <person name="Verhelst B."/>
            <person name="Derelle E."/>
            <person name="Rombauts S."/>
            <person name="Bouget F.Y."/>
            <person name="Carre I."/>
            <person name="Chateau A."/>
            <person name="Eyre-Walker A."/>
            <person name="Grimsley N."/>
            <person name="Moreau H."/>
            <person name="Piegu B."/>
            <person name="Rivals E."/>
            <person name="Schackwitz W."/>
            <person name="Van de Peer Y."/>
            <person name="Piganeau G."/>
        </authorList>
    </citation>
    <scope>NUCLEOTIDE SEQUENCE [LARGE SCALE GENOMIC DNA]</scope>
    <source>
        <strain evidence="7">OTTH 0595 / CCAP 157/2 / RCC745</strain>
    </source>
</reference>
<dbReference type="STRING" id="70448.A0A090N3P2"/>
<dbReference type="PANTHER" id="PTHR13096">
    <property type="entry name" value="MINA53 MYC INDUCED NUCLEAR ANTIGEN"/>
    <property type="match status" value="1"/>
</dbReference>
<dbReference type="EC" id="1.14.11.-" evidence="3"/>
<evidence type="ECO:0000256" key="2">
    <source>
        <dbReference type="ARBA" id="ARBA00023004"/>
    </source>
</evidence>
<dbReference type="RefSeq" id="XP_022839274.1">
    <property type="nucleotide sequence ID" value="XM_022984079.1"/>
</dbReference>
<dbReference type="GO" id="GO:0032453">
    <property type="term" value="F:histone H3K4 demethylase activity"/>
    <property type="evidence" value="ECO:0007669"/>
    <property type="project" value="TreeGrafter"/>
</dbReference>
<evidence type="ECO:0000313" key="7">
    <source>
        <dbReference type="Proteomes" id="UP000009170"/>
    </source>
</evidence>
<dbReference type="GO" id="GO:0005506">
    <property type="term" value="F:iron ion binding"/>
    <property type="evidence" value="ECO:0007669"/>
    <property type="project" value="UniProtKB-UniRule"/>
</dbReference>
<comment type="cofactor">
    <cofactor evidence="3">
        <name>Fe(2+)</name>
        <dbReference type="ChEBI" id="CHEBI:29033"/>
    </cofactor>
    <text evidence="3">Binds 1 Fe(2+) ion per subunit.</text>
</comment>
<dbReference type="InParanoid" id="A0A090N3P2"/>
<dbReference type="InterPro" id="IPR003347">
    <property type="entry name" value="JmjC_dom"/>
</dbReference>
<organism evidence="6 7">
    <name type="scientific">Ostreococcus tauri</name>
    <name type="common">Marine green alga</name>
    <dbReference type="NCBI Taxonomy" id="70448"/>
    <lineage>
        <taxon>Eukaryota</taxon>
        <taxon>Viridiplantae</taxon>
        <taxon>Chlorophyta</taxon>
        <taxon>Mamiellophyceae</taxon>
        <taxon>Mamiellales</taxon>
        <taxon>Bathycoccaceae</taxon>
        <taxon>Ostreococcus</taxon>
    </lineage>
</organism>
<comment type="function">
    <text evidence="3">Oxygenase that can act as both a histone lysine demethylase and a ribosomal histidine hydroxylase.</text>
</comment>
<evidence type="ECO:0000256" key="3">
    <source>
        <dbReference type="RuleBase" id="RU366061"/>
    </source>
</evidence>
<dbReference type="PANTHER" id="PTHR13096:SF8">
    <property type="entry name" value="RIBOSOMAL OXYGENASE 1"/>
    <property type="match status" value="1"/>
</dbReference>
<dbReference type="OrthoDB" id="425950at2759"/>
<comment type="similarity">
    <text evidence="3">Belongs to the ROX family.</text>
</comment>
<dbReference type="GO" id="GO:0005730">
    <property type="term" value="C:nucleolus"/>
    <property type="evidence" value="ECO:0007669"/>
    <property type="project" value="TreeGrafter"/>
</dbReference>
<accession>A0A090N3P2</accession>
<reference evidence="7" key="1">
    <citation type="journal article" date="2006" name="Proc. Natl. Acad. Sci. U.S.A.">
        <title>Genome analysis of the smallest free-living eukaryote Ostreococcus tauri unveils many unique features.</title>
        <authorList>
            <person name="Derelle E."/>
            <person name="Ferraz C."/>
            <person name="Rombauts S."/>
            <person name="Rouze P."/>
            <person name="Worden A.Z."/>
            <person name="Robbens S."/>
            <person name="Partensky F."/>
            <person name="Degroeve S."/>
            <person name="Echeynie S."/>
            <person name="Cooke R."/>
            <person name="Saeys Y."/>
            <person name="Wuyts J."/>
            <person name="Jabbari K."/>
            <person name="Bowler C."/>
            <person name="Panaud O."/>
            <person name="Piegu B."/>
            <person name="Ball S.G."/>
            <person name="Ral J.-P."/>
            <person name="Bouget F.-Y."/>
            <person name="Piganeau G."/>
            <person name="De Baets B."/>
            <person name="Picard A."/>
            <person name="Delseny M."/>
            <person name="Demaille J."/>
            <person name="Van de Peer Y."/>
            <person name="Moreau H."/>
        </authorList>
    </citation>
    <scope>NUCLEOTIDE SEQUENCE [LARGE SCALE GENOMIC DNA]</scope>
    <source>
        <strain evidence="7">OTTH 0595 / CCAP 157/2 / RCC745</strain>
    </source>
</reference>
<keyword evidence="3" id="KW-0560">Oxidoreductase</keyword>
<dbReference type="Gene3D" id="2.60.120.650">
    <property type="entry name" value="Cupin"/>
    <property type="match status" value="1"/>
</dbReference>
<evidence type="ECO:0000313" key="6">
    <source>
        <dbReference type="EMBL" id="CEF98463.1"/>
    </source>
</evidence>
<dbReference type="AlphaFoldDB" id="A0A090N3P2"/>
<protein>
    <recommendedName>
        <fullName evidence="3">Bifunctional lysine-specific demethylase and histidyl-hydroxylase</fullName>
        <ecNumber evidence="3">1.14.11.-</ecNumber>
    </recommendedName>
</protein>
<comment type="subcellular location">
    <subcellularLocation>
        <location evidence="3">Nucleus</location>
    </subcellularLocation>
</comment>
<keyword evidence="3" id="KW-0539">Nucleus</keyword>
<keyword evidence="3" id="KW-0805">Transcription regulation</keyword>
<evidence type="ECO:0000259" key="5">
    <source>
        <dbReference type="PROSITE" id="PS51184"/>
    </source>
</evidence>
<keyword evidence="3" id="KW-0223">Dioxygenase</keyword>
<dbReference type="Pfam" id="PF08007">
    <property type="entry name" value="JmjC_2"/>
    <property type="match status" value="1"/>
</dbReference>
<comment type="caution">
    <text evidence="6">The sequence shown here is derived from an EMBL/GenBank/DDBJ whole genome shotgun (WGS) entry which is preliminary data.</text>
</comment>